<dbReference type="InterPro" id="IPR007553">
    <property type="entry name" value="2-thiour_desulf"/>
</dbReference>
<dbReference type="InterPro" id="IPR013560">
    <property type="entry name" value="DUF1722"/>
</dbReference>
<dbReference type="STRING" id="877455.Metbo_2327"/>
<evidence type="ECO:0000313" key="2">
    <source>
        <dbReference type="EMBL" id="ADZ10540.1"/>
    </source>
</evidence>
<evidence type="ECO:0000259" key="1">
    <source>
        <dbReference type="Pfam" id="PF08349"/>
    </source>
</evidence>
<sequence>MDFEKPRIVVSKCIEFAPCRYNGLMIKSSIVEKLKDYADFLPVCPEVGMGLGVPRDPIRVVDSGGGLELFQPKTGKILTEEMNKFSQTFLESISDVDGFILKNKSPSCGVKAINIYPSFEDSRPQKDGIGLFAAHVSKVFPELPLEDEGRLRNLIIRENFLTSIFALAKFRRAISGDFNDLITFHTKNKLFLMSRSPYYLKLMGQILANNDKKAIDNIKEEYQGLLFRSLAEDSNPSLNVNVMMHAMGYFSKGIKHDEKTLFLNTLNDYKNGRIPLLVCLKMLELWIIRFENDYLAEQTFFKPYPHDLMQITFI</sequence>
<dbReference type="Proteomes" id="UP000007490">
    <property type="component" value="Chromosome"/>
</dbReference>
<dbReference type="AlphaFoldDB" id="F0T633"/>
<dbReference type="Pfam" id="PF04463">
    <property type="entry name" value="2-thiour_desulf"/>
    <property type="match status" value="1"/>
</dbReference>
<dbReference type="InterPro" id="IPR017087">
    <property type="entry name" value="UCP037004"/>
</dbReference>
<dbReference type="PANTHER" id="PTHR30087:SF0">
    <property type="entry name" value="INNER MEMBRANE PROTEIN"/>
    <property type="match status" value="1"/>
</dbReference>
<dbReference type="HOGENOM" id="CLU_076318_0_1_2"/>
<dbReference type="OrthoDB" id="2675at2157"/>
<proteinExistence type="predicted"/>
<feature type="domain" description="DUF1722" evidence="1">
    <location>
        <begin position="189"/>
        <end position="305"/>
    </location>
</feature>
<dbReference type="KEGG" id="mel:Metbo_2327"/>
<dbReference type="eggNOG" id="arCOG04848">
    <property type="taxonomic scope" value="Archaea"/>
</dbReference>
<dbReference type="Pfam" id="PF08349">
    <property type="entry name" value="DUF1722"/>
    <property type="match status" value="1"/>
</dbReference>
<keyword evidence="3" id="KW-1185">Reference proteome</keyword>
<reference evidence="2 3" key="2">
    <citation type="journal article" date="2014" name="Int. J. Syst. Evol. Microbiol.">
        <title>Methanobacterium paludis sp. nov. and a novel strain of Methanobacterium lacus isolated from northern peatlands.</title>
        <authorList>
            <person name="Cadillo-Quiroz H."/>
            <person name="Brauer S.L."/>
            <person name="Goodson N."/>
            <person name="Yavitt J.B."/>
            <person name="Zinder S.H."/>
        </authorList>
    </citation>
    <scope>NUCLEOTIDE SEQUENCE [LARGE SCALE GENOMIC DNA]</scope>
    <source>
        <strain evidence="2 3">AL-21</strain>
    </source>
</reference>
<dbReference type="EMBL" id="CP002551">
    <property type="protein sequence ID" value="ADZ10540.1"/>
    <property type="molecule type" value="Genomic_DNA"/>
</dbReference>
<protein>
    <recommendedName>
        <fullName evidence="1">DUF1722 domain-containing protein</fullName>
    </recommendedName>
</protein>
<evidence type="ECO:0000313" key="3">
    <source>
        <dbReference type="Proteomes" id="UP000007490"/>
    </source>
</evidence>
<dbReference type="PIRSF" id="PIRSF037004">
    <property type="entry name" value="UCP037004"/>
    <property type="match status" value="1"/>
</dbReference>
<gene>
    <name evidence="2" type="ordered locus">Metbo_2327</name>
</gene>
<accession>F0T633</accession>
<organism evidence="2 3">
    <name type="scientific">Methanobacterium lacus (strain AL-21)</name>
    <dbReference type="NCBI Taxonomy" id="877455"/>
    <lineage>
        <taxon>Archaea</taxon>
        <taxon>Methanobacteriati</taxon>
        <taxon>Methanobacteriota</taxon>
        <taxon>Methanomada group</taxon>
        <taxon>Methanobacteria</taxon>
        <taxon>Methanobacteriales</taxon>
        <taxon>Methanobacteriaceae</taxon>
        <taxon>Methanobacterium</taxon>
    </lineage>
</organism>
<dbReference type="GeneID" id="10278793"/>
<name>F0T633_METLA</name>
<reference evidence="3" key="1">
    <citation type="submission" date="2011-02" db="EMBL/GenBank/DDBJ databases">
        <title>Complete sequence of Methanobacterium sp. AL-21.</title>
        <authorList>
            <consortium name="US DOE Joint Genome Institute"/>
            <person name="Lucas S."/>
            <person name="Copeland A."/>
            <person name="Lapidus A."/>
            <person name="Cheng J.-F."/>
            <person name="Goodwin L."/>
            <person name="Pitluck S."/>
            <person name="Chertkov O."/>
            <person name="Detter J.C."/>
            <person name="Han C."/>
            <person name="Tapia R."/>
            <person name="Land M."/>
            <person name="Hauser L."/>
            <person name="Kyrpides N."/>
            <person name="Ivanova N."/>
            <person name="Mikhailova N."/>
            <person name="Pagani I."/>
            <person name="Cadillo-Quiroz H."/>
            <person name="Imachi H."/>
            <person name="Zinder S."/>
            <person name="Liu W."/>
            <person name="Woyke T."/>
        </authorList>
    </citation>
    <scope>NUCLEOTIDE SEQUENCE [LARGE SCALE GENOMIC DNA]</scope>
    <source>
        <strain evidence="3">AL-21</strain>
    </source>
</reference>
<dbReference type="RefSeq" id="WP_013645891.1">
    <property type="nucleotide sequence ID" value="NC_015216.1"/>
</dbReference>
<dbReference type="PANTHER" id="PTHR30087">
    <property type="entry name" value="INNER MEMBRANE PROTEIN"/>
    <property type="match status" value="1"/>
</dbReference>